<dbReference type="PANTHER" id="PTHR42928:SF5">
    <property type="entry name" value="BLR1237 PROTEIN"/>
    <property type="match status" value="1"/>
</dbReference>
<dbReference type="InterPro" id="IPR042100">
    <property type="entry name" value="Bug_dom1"/>
</dbReference>
<reference evidence="3 4" key="1">
    <citation type="journal article" date="2015" name="Int. J. Syst. Evol. Microbiol.">
        <title>Roseomonas oryzae sp. nov., isolated from paddy rhizosphere soil.</title>
        <authorList>
            <person name="Ramaprasad E.V."/>
            <person name="Sasikala Ch."/>
            <person name="Ramana Ch.V."/>
        </authorList>
    </citation>
    <scope>NUCLEOTIDE SEQUENCE [LARGE SCALE GENOMIC DNA]</scope>
    <source>
        <strain evidence="3 4">KCTC 42542</strain>
    </source>
</reference>
<dbReference type="PANTHER" id="PTHR42928">
    <property type="entry name" value="TRICARBOXYLATE-BINDING PROTEIN"/>
    <property type="match status" value="1"/>
</dbReference>
<dbReference type="EMBL" id="VUKA01000003">
    <property type="protein sequence ID" value="KAA2213611.1"/>
    <property type="molecule type" value="Genomic_DNA"/>
</dbReference>
<dbReference type="Proteomes" id="UP000322110">
    <property type="component" value="Unassembled WGS sequence"/>
</dbReference>
<protein>
    <submittedName>
        <fullName evidence="3">Tripartite tricarboxylate transporter substrate binding protein</fullName>
    </submittedName>
</protein>
<keyword evidence="4" id="KW-1185">Reference proteome</keyword>
<feature type="signal peptide" evidence="2">
    <location>
        <begin position="1"/>
        <end position="26"/>
    </location>
</feature>
<dbReference type="InterPro" id="IPR005064">
    <property type="entry name" value="BUG"/>
</dbReference>
<name>A0A5B2TGI7_9PROT</name>
<organism evidence="3 4">
    <name type="scientific">Teichococcus oryzae</name>
    <dbReference type="NCBI Taxonomy" id="1608942"/>
    <lineage>
        <taxon>Bacteria</taxon>
        <taxon>Pseudomonadati</taxon>
        <taxon>Pseudomonadota</taxon>
        <taxon>Alphaproteobacteria</taxon>
        <taxon>Acetobacterales</taxon>
        <taxon>Roseomonadaceae</taxon>
        <taxon>Roseomonas</taxon>
    </lineage>
</organism>
<dbReference type="PIRSF" id="PIRSF017082">
    <property type="entry name" value="YflP"/>
    <property type="match status" value="1"/>
</dbReference>
<evidence type="ECO:0000313" key="4">
    <source>
        <dbReference type="Proteomes" id="UP000322110"/>
    </source>
</evidence>
<evidence type="ECO:0000256" key="2">
    <source>
        <dbReference type="SAM" id="SignalP"/>
    </source>
</evidence>
<evidence type="ECO:0000256" key="1">
    <source>
        <dbReference type="ARBA" id="ARBA00006987"/>
    </source>
</evidence>
<comment type="caution">
    <text evidence="3">The sequence shown here is derived from an EMBL/GenBank/DDBJ whole genome shotgun (WGS) entry which is preliminary data.</text>
</comment>
<dbReference type="AlphaFoldDB" id="A0A5B2TGI7"/>
<dbReference type="Gene3D" id="3.40.190.10">
    <property type="entry name" value="Periplasmic binding protein-like II"/>
    <property type="match status" value="1"/>
</dbReference>
<feature type="chain" id="PRO_5022937802" evidence="2">
    <location>
        <begin position="27"/>
        <end position="326"/>
    </location>
</feature>
<sequence>MGEGRMKRRVVTLLLGAIALPAAAQAPDTTRPLRFVTGYTPGGTFDTVIRALADGIQARIGHTVVVDNRPGAGGSVGSDVVAKSAPDGYTLLVGGAGTHGVTPAVRRNLPFDTEQDFTAIARIAEFPNVMVVSADLPVRTVGEFVQWAAKQPGGINFGSQGAGTSIHLTGELFRLRTGLEMVHVPYRGSAQATADLRGGRVHVMFDNLPSVMGQIEGGALRALAVTSATRVAGLPDVPTMGEAGIPDFVVASWVGVFGPAGMQSATVERISAAIQEATASPPGSDRLRAMGAQLSPANSAAFDRSWRADMRRWREVVALANVKVEE</sequence>
<dbReference type="CDD" id="cd13578">
    <property type="entry name" value="PBP2_Bug27"/>
    <property type="match status" value="1"/>
</dbReference>
<comment type="similarity">
    <text evidence="1">Belongs to the UPF0065 (bug) family.</text>
</comment>
<dbReference type="Pfam" id="PF03401">
    <property type="entry name" value="TctC"/>
    <property type="match status" value="1"/>
</dbReference>
<gene>
    <name evidence="3" type="ORF">F0Q34_10310</name>
</gene>
<evidence type="ECO:0000313" key="3">
    <source>
        <dbReference type="EMBL" id="KAA2213611.1"/>
    </source>
</evidence>
<keyword evidence="2" id="KW-0732">Signal</keyword>
<proteinExistence type="inferred from homology"/>
<accession>A0A5B2TGI7</accession>
<dbReference type="SUPFAM" id="SSF53850">
    <property type="entry name" value="Periplasmic binding protein-like II"/>
    <property type="match status" value="1"/>
</dbReference>
<dbReference type="Gene3D" id="3.40.190.150">
    <property type="entry name" value="Bordetella uptake gene, domain 1"/>
    <property type="match status" value="1"/>
</dbReference>